<reference evidence="2" key="1">
    <citation type="journal article" date="2019" name="Mol. Biol. Evol.">
        <title>Blast fungal genomes show frequent chromosomal changes, gene gains and losses, and effector gene turnover.</title>
        <authorList>
            <person name="Gomez Luciano L.B."/>
            <person name="Jason Tsai I."/>
            <person name="Chuma I."/>
            <person name="Tosa Y."/>
            <person name="Chen Y.H."/>
            <person name="Li J.Y."/>
            <person name="Li M.Y."/>
            <person name="Jade Lu M.Y."/>
            <person name="Nakayashiki H."/>
            <person name="Li W.H."/>
        </authorList>
    </citation>
    <scope>NUCLEOTIDE SEQUENCE</scope>
    <source>
        <strain evidence="2">NI907</strain>
    </source>
</reference>
<protein>
    <submittedName>
        <fullName evidence="2">Uncharacterized protein</fullName>
    </submittedName>
</protein>
<sequence length="377" mass="42693">MTPLFMKTREPLKDELQPIIRLLSPQGRIVQFKNGKPDAKIDWYTNRDFSPDTLRVVVDLVNRFPGISMDSLSTSASKKVQHAINLLQHMGIITPLENGFAIPKNSTLLLLFESTVSFNVDAMTAYLEKDSRSTAVLCQMFAMLNITDKDSMEIYGMDHYQFMTKECKDDYSGIWQALKELFASLDRAQRKKEIARTLIKTRHRFSKAVFPVHVQLSQELWWNAIHTLSERETELIQEALLLARMDHVVLFPNGPDSGRTLVGNMQVRLSCEMSATNPTVVIVSRISRKSPLDSLIGDFMAFIPARVFINVGTQRGGERSLWQTINLDPRHCPSSALSVFEQIGSELETHGPILSIKALRMAVFPRNKMPRKVPSTG</sequence>
<keyword evidence="1" id="KW-1185">Reference proteome</keyword>
<reference evidence="2" key="3">
    <citation type="submission" date="2025-08" db="UniProtKB">
        <authorList>
            <consortium name="RefSeq"/>
        </authorList>
    </citation>
    <scope>IDENTIFICATION</scope>
    <source>
        <strain evidence="2">NI907</strain>
    </source>
</reference>
<dbReference type="Proteomes" id="UP000515153">
    <property type="component" value="Unplaced"/>
</dbReference>
<dbReference type="RefSeq" id="XP_030985265.1">
    <property type="nucleotide sequence ID" value="XM_031122699.1"/>
</dbReference>
<dbReference type="GeneID" id="41957610"/>
<reference evidence="2" key="2">
    <citation type="submission" date="2019-10" db="EMBL/GenBank/DDBJ databases">
        <authorList>
            <consortium name="NCBI Genome Project"/>
        </authorList>
    </citation>
    <scope>NUCLEOTIDE SEQUENCE</scope>
    <source>
        <strain evidence="2">NI907</strain>
    </source>
</reference>
<evidence type="ECO:0000313" key="2">
    <source>
        <dbReference type="RefSeq" id="XP_030985265.1"/>
    </source>
</evidence>
<evidence type="ECO:0000313" key="1">
    <source>
        <dbReference type="Proteomes" id="UP000515153"/>
    </source>
</evidence>
<dbReference type="KEGG" id="pgri:PgNI_02638"/>
<dbReference type="AlphaFoldDB" id="A0A6P8BDL7"/>
<accession>A0A6P8BDL7</accession>
<gene>
    <name evidence="2" type="ORF">PgNI_02638</name>
</gene>
<proteinExistence type="predicted"/>
<organism evidence="1 2">
    <name type="scientific">Pyricularia grisea</name>
    <name type="common">Crabgrass-specific blast fungus</name>
    <name type="synonym">Magnaporthe grisea</name>
    <dbReference type="NCBI Taxonomy" id="148305"/>
    <lineage>
        <taxon>Eukaryota</taxon>
        <taxon>Fungi</taxon>
        <taxon>Dikarya</taxon>
        <taxon>Ascomycota</taxon>
        <taxon>Pezizomycotina</taxon>
        <taxon>Sordariomycetes</taxon>
        <taxon>Sordariomycetidae</taxon>
        <taxon>Magnaporthales</taxon>
        <taxon>Pyriculariaceae</taxon>
        <taxon>Pyricularia</taxon>
    </lineage>
</organism>
<name>A0A6P8BDL7_PYRGI</name>